<evidence type="ECO:0000259" key="5">
    <source>
        <dbReference type="Pfam" id="PF01420"/>
    </source>
</evidence>
<dbReference type="PANTHER" id="PTHR30408:SF12">
    <property type="entry name" value="TYPE I RESTRICTION ENZYME MJAVIII SPECIFICITY SUBUNIT"/>
    <property type="match status" value="1"/>
</dbReference>
<dbReference type="Pfam" id="PF01420">
    <property type="entry name" value="Methylase_S"/>
    <property type="match status" value="2"/>
</dbReference>
<evidence type="ECO:0000313" key="7">
    <source>
        <dbReference type="Proteomes" id="UP000191980"/>
    </source>
</evidence>
<dbReference type="Gene3D" id="3.90.220.20">
    <property type="entry name" value="DNA methylase specificity domains"/>
    <property type="match status" value="2"/>
</dbReference>
<evidence type="ECO:0000256" key="4">
    <source>
        <dbReference type="SAM" id="Coils"/>
    </source>
</evidence>
<dbReference type="AlphaFoldDB" id="A0A1V8M6Q3"/>
<sequence>MEISMQIDKSSWEKVKLIDVVTKKEENDKENAKNRFERFIKVEHLNAESLHIKRWGNQNKDELPPTFYKVFRKGQVLFPTRNPHLRRTALASFDGICGEKTLTLEPNEEKVLPEFLPFLFHSNEFYQHTTSSIVGSTNPHVRWRDVASYEFLLPPKDQQAKLAELLWAMEEVVENDLTLLDKLSLTLDSDIESRIHGVTLAGHTIQQVIDELSEYKGVGTLSQFGKIFKGKGITKSELVDIGLPCVRYGELYTKHHRVIRKFYSFITDESSANSIKLKQNDVLFAGSGETISEIGKSAAFISDEEVYAGGDILIFRPYDMDGIYLGYLLNSQLVRQQLNKFGTGATVMHVYASDIEKIKVPIFEKDEQINIGQHLESIADNISNLNKKIENSQKLKKSLINQIF</sequence>
<evidence type="ECO:0000313" key="6">
    <source>
        <dbReference type="EMBL" id="OQK17260.1"/>
    </source>
</evidence>
<evidence type="ECO:0000256" key="2">
    <source>
        <dbReference type="ARBA" id="ARBA00022747"/>
    </source>
</evidence>
<gene>
    <name evidence="6" type="ORF">AU255_05045</name>
</gene>
<comment type="caution">
    <text evidence="6">The sequence shown here is derived from an EMBL/GenBank/DDBJ whole genome shotgun (WGS) entry which is preliminary data.</text>
</comment>
<dbReference type="SUPFAM" id="SSF116734">
    <property type="entry name" value="DNA methylase specificity domain"/>
    <property type="match status" value="2"/>
</dbReference>
<feature type="domain" description="Type I restriction modification DNA specificity" evidence="5">
    <location>
        <begin position="10"/>
        <end position="170"/>
    </location>
</feature>
<dbReference type="STRING" id="1420851.AU255_05045"/>
<evidence type="ECO:0000256" key="1">
    <source>
        <dbReference type="ARBA" id="ARBA00010923"/>
    </source>
</evidence>
<accession>A0A1V8M6Q3</accession>
<dbReference type="GO" id="GO:0003677">
    <property type="term" value="F:DNA binding"/>
    <property type="evidence" value="ECO:0007669"/>
    <property type="project" value="UniProtKB-KW"/>
</dbReference>
<dbReference type="PANTHER" id="PTHR30408">
    <property type="entry name" value="TYPE-1 RESTRICTION ENZYME ECOKI SPECIFICITY PROTEIN"/>
    <property type="match status" value="1"/>
</dbReference>
<keyword evidence="3" id="KW-0238">DNA-binding</keyword>
<organism evidence="6 7">
    <name type="scientific">Methyloprofundus sedimenti</name>
    <dbReference type="NCBI Taxonomy" id="1420851"/>
    <lineage>
        <taxon>Bacteria</taxon>
        <taxon>Pseudomonadati</taxon>
        <taxon>Pseudomonadota</taxon>
        <taxon>Gammaproteobacteria</taxon>
        <taxon>Methylococcales</taxon>
        <taxon>Methylococcaceae</taxon>
        <taxon>Methyloprofundus</taxon>
    </lineage>
</organism>
<dbReference type="CDD" id="cd17268">
    <property type="entry name" value="RMtype1_S_Ara36733I_TRD1-CR1_like"/>
    <property type="match status" value="1"/>
</dbReference>
<feature type="coiled-coil region" evidence="4">
    <location>
        <begin position="375"/>
        <end position="402"/>
    </location>
</feature>
<keyword evidence="2" id="KW-0680">Restriction system</keyword>
<reference evidence="6 7" key="1">
    <citation type="submission" date="2015-12" db="EMBL/GenBank/DDBJ databases">
        <authorList>
            <person name="Shamseldin A."/>
            <person name="Moawad H."/>
            <person name="Abd El-Rahim W.M."/>
            <person name="Sadowsky M.J."/>
        </authorList>
    </citation>
    <scope>NUCLEOTIDE SEQUENCE [LARGE SCALE GENOMIC DNA]</scope>
    <source>
        <strain evidence="6 7">WF1</strain>
    </source>
</reference>
<feature type="domain" description="Type I restriction modification DNA specificity" evidence="5">
    <location>
        <begin position="220"/>
        <end position="390"/>
    </location>
</feature>
<dbReference type="InterPro" id="IPR000055">
    <property type="entry name" value="Restrct_endonuc_typeI_TRD"/>
</dbReference>
<proteinExistence type="inferred from homology"/>
<dbReference type="GO" id="GO:0009307">
    <property type="term" value="P:DNA restriction-modification system"/>
    <property type="evidence" value="ECO:0007669"/>
    <property type="project" value="UniProtKB-KW"/>
</dbReference>
<name>A0A1V8M6Q3_9GAMM</name>
<dbReference type="InterPro" id="IPR044946">
    <property type="entry name" value="Restrct_endonuc_typeI_TRD_sf"/>
</dbReference>
<keyword evidence="7" id="KW-1185">Reference proteome</keyword>
<dbReference type="InterPro" id="IPR052021">
    <property type="entry name" value="Type-I_RS_S_subunit"/>
</dbReference>
<evidence type="ECO:0000256" key="3">
    <source>
        <dbReference type="ARBA" id="ARBA00023125"/>
    </source>
</evidence>
<protein>
    <recommendedName>
        <fullName evidence="5">Type I restriction modification DNA specificity domain-containing protein</fullName>
    </recommendedName>
</protein>
<comment type="similarity">
    <text evidence="1">Belongs to the type-I restriction system S methylase family.</text>
</comment>
<dbReference type="Proteomes" id="UP000191980">
    <property type="component" value="Unassembled WGS sequence"/>
</dbReference>
<dbReference type="EMBL" id="LPUF01000001">
    <property type="protein sequence ID" value="OQK17260.1"/>
    <property type="molecule type" value="Genomic_DNA"/>
</dbReference>
<keyword evidence="4" id="KW-0175">Coiled coil</keyword>